<dbReference type="OrthoDB" id="10631182at2759"/>
<name>A0A7J6V2C4_THATH</name>
<sequence>MENFTSLAQNVEDLSRQMVDLKQIKNQVATRAERSMDGWLEHVEGREREFDEIRKEFGILR</sequence>
<proteinExistence type="predicted"/>
<organism evidence="1 2">
    <name type="scientific">Thalictrum thalictroides</name>
    <name type="common">Rue-anemone</name>
    <name type="synonym">Anemone thalictroides</name>
    <dbReference type="NCBI Taxonomy" id="46969"/>
    <lineage>
        <taxon>Eukaryota</taxon>
        <taxon>Viridiplantae</taxon>
        <taxon>Streptophyta</taxon>
        <taxon>Embryophyta</taxon>
        <taxon>Tracheophyta</taxon>
        <taxon>Spermatophyta</taxon>
        <taxon>Magnoliopsida</taxon>
        <taxon>Ranunculales</taxon>
        <taxon>Ranunculaceae</taxon>
        <taxon>Thalictroideae</taxon>
        <taxon>Thalictrum</taxon>
    </lineage>
</organism>
<keyword evidence="2" id="KW-1185">Reference proteome</keyword>
<feature type="non-terminal residue" evidence="1">
    <location>
        <position position="61"/>
    </location>
</feature>
<evidence type="ECO:0000313" key="1">
    <source>
        <dbReference type="EMBL" id="KAF5178848.1"/>
    </source>
</evidence>
<comment type="caution">
    <text evidence="1">The sequence shown here is derived from an EMBL/GenBank/DDBJ whole genome shotgun (WGS) entry which is preliminary data.</text>
</comment>
<dbReference type="AlphaFoldDB" id="A0A7J6V2C4"/>
<dbReference type="EMBL" id="JABWDY010039519">
    <property type="protein sequence ID" value="KAF5178848.1"/>
    <property type="molecule type" value="Genomic_DNA"/>
</dbReference>
<evidence type="ECO:0000313" key="2">
    <source>
        <dbReference type="Proteomes" id="UP000554482"/>
    </source>
</evidence>
<gene>
    <name evidence="1" type="ORF">FRX31_031565</name>
</gene>
<accession>A0A7J6V2C4</accession>
<reference evidence="1 2" key="1">
    <citation type="submission" date="2020-06" db="EMBL/GenBank/DDBJ databases">
        <title>Transcriptomic and genomic resources for Thalictrum thalictroides and T. hernandezii: Facilitating candidate gene discovery in an emerging model plant lineage.</title>
        <authorList>
            <person name="Arias T."/>
            <person name="Riano-Pachon D.M."/>
            <person name="Di Stilio V.S."/>
        </authorList>
    </citation>
    <scope>NUCLEOTIDE SEQUENCE [LARGE SCALE GENOMIC DNA]</scope>
    <source>
        <strain evidence="2">cv. WT478/WT964</strain>
        <tissue evidence="1">Leaves</tissue>
    </source>
</reference>
<dbReference type="Proteomes" id="UP000554482">
    <property type="component" value="Unassembled WGS sequence"/>
</dbReference>
<protein>
    <submittedName>
        <fullName evidence="1">Uncharacterized protein</fullName>
    </submittedName>
</protein>